<keyword evidence="3" id="KW-1185">Reference proteome</keyword>
<accession>A0ABR2GBV0</accession>
<gene>
    <name evidence="2" type="ORF">V6N12_050257</name>
</gene>
<evidence type="ECO:0000313" key="2">
    <source>
        <dbReference type="EMBL" id="KAK8600403.1"/>
    </source>
</evidence>
<comment type="caution">
    <text evidence="2">The sequence shown here is derived from an EMBL/GenBank/DDBJ whole genome shotgun (WGS) entry which is preliminary data.</text>
</comment>
<dbReference type="EMBL" id="JBBPBM010000001">
    <property type="protein sequence ID" value="KAK8600403.1"/>
    <property type="molecule type" value="Genomic_DNA"/>
</dbReference>
<reference evidence="2 3" key="1">
    <citation type="journal article" date="2024" name="G3 (Bethesda)">
        <title>Genome assembly of Hibiscus sabdariffa L. provides insights into metabolisms of medicinal natural products.</title>
        <authorList>
            <person name="Kim T."/>
        </authorList>
    </citation>
    <scope>NUCLEOTIDE SEQUENCE [LARGE SCALE GENOMIC DNA]</scope>
    <source>
        <strain evidence="2">TK-2024</strain>
        <tissue evidence="2">Old leaves</tissue>
    </source>
</reference>
<name>A0ABR2GBV0_9ROSI</name>
<feature type="region of interest" description="Disordered" evidence="1">
    <location>
        <begin position="209"/>
        <end position="235"/>
    </location>
</feature>
<organism evidence="2 3">
    <name type="scientific">Hibiscus sabdariffa</name>
    <name type="common">roselle</name>
    <dbReference type="NCBI Taxonomy" id="183260"/>
    <lineage>
        <taxon>Eukaryota</taxon>
        <taxon>Viridiplantae</taxon>
        <taxon>Streptophyta</taxon>
        <taxon>Embryophyta</taxon>
        <taxon>Tracheophyta</taxon>
        <taxon>Spermatophyta</taxon>
        <taxon>Magnoliopsida</taxon>
        <taxon>eudicotyledons</taxon>
        <taxon>Gunneridae</taxon>
        <taxon>Pentapetalae</taxon>
        <taxon>rosids</taxon>
        <taxon>malvids</taxon>
        <taxon>Malvales</taxon>
        <taxon>Malvaceae</taxon>
        <taxon>Malvoideae</taxon>
        <taxon>Hibiscus</taxon>
    </lineage>
</organism>
<dbReference type="Proteomes" id="UP001472677">
    <property type="component" value="Unassembled WGS sequence"/>
</dbReference>
<sequence length="297" mass="32611">MQDPIVVSDAMGTEGEHLKIGTPIEVIHLSQVQKQVLATGQDGSRPSYANIVNSTLRGTIRDQNGLEDSECDPNKILVSDEDCVIDRTRKFPRIEFSESVHKQIDLAMRNESCGGMEGKNTDPKEGMVNTVDGRGSKEGATEERVLVNSVSNHLSDVPMEVNMSITKNATHLASNMEKEVRENCRIPVGVKEMQRSYFWRKGHGRTTSDGFSFGEESGGKRGGKEGLQQGLKVRKPPDTRTISWPVLTEWVDGVNVQLNATASSSVHDPGGFVRAIVNQDGIQCLNTSPCYNNENIL</sequence>
<evidence type="ECO:0000313" key="3">
    <source>
        <dbReference type="Proteomes" id="UP001472677"/>
    </source>
</evidence>
<proteinExistence type="predicted"/>
<protein>
    <submittedName>
        <fullName evidence="2">Uncharacterized protein</fullName>
    </submittedName>
</protein>
<evidence type="ECO:0000256" key="1">
    <source>
        <dbReference type="SAM" id="MobiDB-lite"/>
    </source>
</evidence>